<dbReference type="CDD" id="cd18186">
    <property type="entry name" value="BTB_POZ_ZBTB_KLHL-like"/>
    <property type="match status" value="1"/>
</dbReference>
<feature type="compositionally biased region" description="Low complexity" evidence="1">
    <location>
        <begin position="128"/>
        <end position="145"/>
    </location>
</feature>
<name>A0A819C0D4_9BILA</name>
<feature type="region of interest" description="Disordered" evidence="1">
    <location>
        <begin position="128"/>
        <end position="159"/>
    </location>
</feature>
<feature type="domain" description="BTB" evidence="3">
    <location>
        <begin position="260"/>
        <end position="328"/>
    </location>
</feature>
<dbReference type="OrthoDB" id="7628309at2759"/>
<evidence type="ECO:0000256" key="2">
    <source>
        <dbReference type="SAM" id="Phobius"/>
    </source>
</evidence>
<dbReference type="InterPro" id="IPR011333">
    <property type="entry name" value="SKP1/BTB/POZ_sf"/>
</dbReference>
<dbReference type="EMBL" id="CAJNYD010000062">
    <property type="protein sequence ID" value="CAF3202402.1"/>
    <property type="molecule type" value="Genomic_DNA"/>
</dbReference>
<dbReference type="EMBL" id="CAJNYV010006217">
    <property type="protein sequence ID" value="CAF3810761.1"/>
    <property type="molecule type" value="Genomic_DNA"/>
</dbReference>
<dbReference type="Gene3D" id="1.25.40.420">
    <property type="match status" value="1"/>
</dbReference>
<proteinExistence type="predicted"/>
<dbReference type="CDD" id="cd14733">
    <property type="entry name" value="BACK"/>
    <property type="match status" value="1"/>
</dbReference>
<evidence type="ECO:0000259" key="3">
    <source>
        <dbReference type="PROSITE" id="PS50097"/>
    </source>
</evidence>
<gene>
    <name evidence="6" type="ORF">GRG538_LOCUS11852</name>
    <name evidence="7" type="ORF">KIK155_LOCUS32979</name>
    <name evidence="4" type="ORF">LUA448_LOCUS2298</name>
    <name evidence="5" type="ORF">TIS948_LOCUS25690</name>
</gene>
<dbReference type="AlphaFoldDB" id="A0A819C0D4"/>
<comment type="caution">
    <text evidence="7">The sequence shown here is derived from an EMBL/GenBank/DDBJ whole genome shotgun (WGS) entry which is preliminary data.</text>
</comment>
<dbReference type="SMART" id="SM00225">
    <property type="entry name" value="BTB"/>
    <property type="match status" value="1"/>
</dbReference>
<keyword evidence="2" id="KW-0812">Transmembrane</keyword>
<reference evidence="7" key="1">
    <citation type="submission" date="2021-02" db="EMBL/GenBank/DDBJ databases">
        <authorList>
            <person name="Nowell W R."/>
        </authorList>
    </citation>
    <scope>NUCLEOTIDE SEQUENCE</scope>
</reference>
<evidence type="ECO:0000313" key="7">
    <source>
        <dbReference type="EMBL" id="CAF3810761.1"/>
    </source>
</evidence>
<evidence type="ECO:0000313" key="6">
    <source>
        <dbReference type="EMBL" id="CAF3421969.1"/>
    </source>
</evidence>
<sequence>MIGFDSNHYKINILLYLLYIYIFLGNNLTFSYRSNNMAIYRTRTHFDIDTSKYEHEYIINNYSKVFRYLHIETPDYEIRNEACKYNFIIEPGRRHILINVIMEFPLILTERRCFEVVAECYNEIRTSPSAASNSTTSNSLSNPSRKSSRTNVTSQTSKLISHDENQIVYSRVPDEVDLYDSDEYSDDGFVNNRRYVKLRLDLDEVSSIKKLRIKIKCTYNRILSNESIEPQLYPSINDQQNSTDKNDLSLLELFHTTIPYDLNIEIGTHTFHVHRHILILRSDYFKTLFGSQFNDCTNNQLKLSDDIDVNAFDILIKYLYTNRIEQAIHDELLLIELFKLSDRFLIDSLKRQCLIELLRNHINRDNVFSYLSLLDTYDGCDELREKCFGLFHKHSDLLKTPAFNHLEKTNPKLALQIYGSFF</sequence>
<dbReference type="Proteomes" id="UP000663872">
    <property type="component" value="Unassembled WGS sequence"/>
</dbReference>
<feature type="compositionally biased region" description="Polar residues" evidence="1">
    <location>
        <begin position="150"/>
        <end position="159"/>
    </location>
</feature>
<dbReference type="EMBL" id="CAJNXB010004496">
    <property type="protein sequence ID" value="CAF3378115.1"/>
    <property type="molecule type" value="Genomic_DNA"/>
</dbReference>
<dbReference type="InterPro" id="IPR000210">
    <property type="entry name" value="BTB/POZ_dom"/>
</dbReference>
<dbReference type="EMBL" id="CAJNYT010001619">
    <property type="protein sequence ID" value="CAF3421969.1"/>
    <property type="molecule type" value="Genomic_DNA"/>
</dbReference>
<dbReference type="Proteomes" id="UP000663865">
    <property type="component" value="Unassembled WGS sequence"/>
</dbReference>
<evidence type="ECO:0000313" key="8">
    <source>
        <dbReference type="Proteomes" id="UP000663865"/>
    </source>
</evidence>
<keyword evidence="2" id="KW-0472">Membrane</keyword>
<dbReference type="SUPFAM" id="SSF54695">
    <property type="entry name" value="POZ domain"/>
    <property type="match status" value="1"/>
</dbReference>
<organism evidence="7 8">
    <name type="scientific">Rotaria socialis</name>
    <dbReference type="NCBI Taxonomy" id="392032"/>
    <lineage>
        <taxon>Eukaryota</taxon>
        <taxon>Metazoa</taxon>
        <taxon>Spiralia</taxon>
        <taxon>Gnathifera</taxon>
        <taxon>Rotifera</taxon>
        <taxon>Eurotatoria</taxon>
        <taxon>Bdelloidea</taxon>
        <taxon>Philodinida</taxon>
        <taxon>Philodinidae</taxon>
        <taxon>Rotaria</taxon>
    </lineage>
</organism>
<dbReference type="Pfam" id="PF00651">
    <property type="entry name" value="BTB"/>
    <property type="match status" value="1"/>
</dbReference>
<dbReference type="PANTHER" id="PTHR24413">
    <property type="entry name" value="SPECKLE-TYPE POZ PROTEIN"/>
    <property type="match status" value="1"/>
</dbReference>
<dbReference type="Proteomes" id="UP000663825">
    <property type="component" value="Unassembled WGS sequence"/>
</dbReference>
<feature type="transmembrane region" description="Helical" evidence="2">
    <location>
        <begin position="13"/>
        <end position="32"/>
    </location>
</feature>
<evidence type="ECO:0000313" key="4">
    <source>
        <dbReference type="EMBL" id="CAF3202402.1"/>
    </source>
</evidence>
<accession>A0A819C0D4</accession>
<keyword evidence="2" id="KW-1133">Transmembrane helix</keyword>
<dbReference type="PROSITE" id="PS50097">
    <property type="entry name" value="BTB"/>
    <property type="match status" value="1"/>
</dbReference>
<dbReference type="Gene3D" id="3.30.710.10">
    <property type="entry name" value="Potassium Channel Kv1.1, Chain A"/>
    <property type="match status" value="1"/>
</dbReference>
<dbReference type="Proteomes" id="UP000663833">
    <property type="component" value="Unassembled WGS sequence"/>
</dbReference>
<evidence type="ECO:0000256" key="1">
    <source>
        <dbReference type="SAM" id="MobiDB-lite"/>
    </source>
</evidence>
<evidence type="ECO:0000313" key="5">
    <source>
        <dbReference type="EMBL" id="CAF3378115.1"/>
    </source>
</evidence>
<protein>
    <recommendedName>
        <fullName evidence="3">BTB domain-containing protein</fullName>
    </recommendedName>
</protein>